<keyword evidence="1" id="KW-0449">Lipoprotein</keyword>
<dbReference type="PROSITE" id="PS51257">
    <property type="entry name" value="PROKAR_LIPOPROTEIN"/>
    <property type="match status" value="1"/>
</dbReference>
<dbReference type="Proteomes" id="UP000000611">
    <property type="component" value="Plasmid pl165"/>
</dbReference>
<evidence type="ECO:0000313" key="1">
    <source>
        <dbReference type="EMBL" id="ACH93854.1"/>
    </source>
</evidence>
<dbReference type="HOGENOM" id="CLU_092316_0_0_12"/>
<geneLocation type="plasmid" evidence="1 2">
    <name>pl165</name>
</geneLocation>
<gene>
    <name evidence="1" type="ordered locus">BDU_1058</name>
</gene>
<evidence type="ECO:0000313" key="2">
    <source>
        <dbReference type="Proteomes" id="UP000000611"/>
    </source>
</evidence>
<name>B5RNB8_BORDL</name>
<protein>
    <submittedName>
        <fullName evidence="1">Lipoprotein</fullName>
    </submittedName>
</protein>
<dbReference type="KEGG" id="bdu:BDU_1058"/>
<keyword evidence="2" id="KW-1185">Reference proteome</keyword>
<accession>B5RNB8</accession>
<proteinExistence type="predicted"/>
<dbReference type="OrthoDB" id="9994131at2"/>
<keyword evidence="1" id="KW-0614">Plasmid</keyword>
<dbReference type="EMBL" id="CP000979">
    <property type="protein sequence ID" value="ACH93854.1"/>
    <property type="molecule type" value="Genomic_DNA"/>
</dbReference>
<sequence length="258" mass="28672">MGVFMKRMNVLICVVNFLVILGCVGPTGIQGLRGPDGRDGEKGQDHHGDVELLMSAFLVLKSSYNYNLGDVKKIKDSIEKSSIFSHVAFEDKFQSDKNKDYICIAVKSNELVFEDVLHILRLLVGGRSSTSQDHNVAKNFLNSLLDSASYIDEVINLNLFTPDFDLDRLRSFDRSAVFELNFLLMGMLGLRESIVNDIKVLLKNPNLATLGSSSPSNLKVELAPIIDVGGNIYEKIYGDNDSLKSLRDLIIKKINTNV</sequence>
<organism evidence="1 2">
    <name type="scientific">Borrelia duttonii (strain Ly)</name>
    <dbReference type="NCBI Taxonomy" id="412419"/>
    <lineage>
        <taxon>Bacteria</taxon>
        <taxon>Pseudomonadati</taxon>
        <taxon>Spirochaetota</taxon>
        <taxon>Spirochaetia</taxon>
        <taxon>Spirochaetales</taxon>
        <taxon>Borreliaceae</taxon>
        <taxon>Borrelia</taxon>
    </lineage>
</organism>
<reference evidence="1 2" key="1">
    <citation type="journal article" date="2008" name="PLoS Genet.">
        <title>The genome of Borrelia recurrentis, the agent of deadly louse-borne relapsing fever, is a degraded subset of tick-borne Borrelia duttonii.</title>
        <authorList>
            <person name="Lescot M."/>
            <person name="Audic S."/>
            <person name="Robert C."/>
            <person name="Nguyen T.T."/>
            <person name="Blanc G."/>
            <person name="Cutler S.J."/>
            <person name="Wincker P."/>
            <person name="Couloux A."/>
            <person name="Claverie J.-M."/>
            <person name="Raoult D."/>
            <person name="Drancourt M."/>
        </authorList>
    </citation>
    <scope>NUCLEOTIDE SEQUENCE [LARGE SCALE GENOMIC DNA]</scope>
    <source>
        <strain evidence="1 2">Ly</strain>
    </source>
</reference>
<dbReference type="AlphaFoldDB" id="B5RNB8"/>